<dbReference type="AlphaFoldDB" id="A0A6V8LPD6"/>
<gene>
    <name evidence="1" type="ORF">NNJEOMEG_00196</name>
</gene>
<dbReference type="EMBL" id="BLTE01000001">
    <property type="protein sequence ID" value="GFK92371.1"/>
    <property type="molecule type" value="Genomic_DNA"/>
</dbReference>
<reference evidence="1 2" key="1">
    <citation type="submission" date="2020-04" db="EMBL/GenBank/DDBJ databases">
        <authorList>
            <consortium name="Desulfovibrio sp. FSS-1 genome sequencing consortium"/>
            <person name="Shimoshige H."/>
            <person name="Kobayashi H."/>
            <person name="Maekawa T."/>
        </authorList>
    </citation>
    <scope>NUCLEOTIDE SEQUENCE [LARGE SCALE GENOMIC DNA]</scope>
    <source>
        <strain evidence="1 2">SIID29052-01</strain>
    </source>
</reference>
<keyword evidence="2" id="KW-1185">Reference proteome</keyword>
<comment type="caution">
    <text evidence="1">The sequence shown here is derived from an EMBL/GenBank/DDBJ whole genome shotgun (WGS) entry which is preliminary data.</text>
</comment>
<organism evidence="1 2">
    <name type="scientific">Fundidesulfovibrio magnetotacticus</name>
    <dbReference type="NCBI Taxonomy" id="2730080"/>
    <lineage>
        <taxon>Bacteria</taxon>
        <taxon>Pseudomonadati</taxon>
        <taxon>Thermodesulfobacteriota</taxon>
        <taxon>Desulfovibrionia</taxon>
        <taxon>Desulfovibrionales</taxon>
        <taxon>Desulfovibrionaceae</taxon>
        <taxon>Fundidesulfovibrio</taxon>
    </lineage>
</organism>
<evidence type="ECO:0000313" key="1">
    <source>
        <dbReference type="EMBL" id="GFK92371.1"/>
    </source>
</evidence>
<proteinExistence type="predicted"/>
<dbReference type="Proteomes" id="UP000494245">
    <property type="component" value="Unassembled WGS sequence"/>
</dbReference>
<sequence length="140" mass="15889">MAKIISLREFARSRGVPPPAAREIPPDGEPYINDSQVWSKDYSKLENVVFGVLKIREVLNYYLYYEDVWAYLILNLLDAAAMATPEDHTELHEAVAHLRNYIVQAVDASNRRNMFAALLILDLIEKAPGFKAQVMGLPQD</sequence>
<protein>
    <submittedName>
        <fullName evidence="1">Uncharacterized protein</fullName>
    </submittedName>
</protein>
<accession>A0A6V8LPD6</accession>
<dbReference type="RefSeq" id="WP_173080422.1">
    <property type="nucleotide sequence ID" value="NZ_BLTE01000001.1"/>
</dbReference>
<name>A0A6V8LPD6_9BACT</name>
<reference evidence="1 2" key="2">
    <citation type="submission" date="2020-05" db="EMBL/GenBank/DDBJ databases">
        <title>Draft genome sequence of Desulfovibrio sp. strainFSS-1.</title>
        <authorList>
            <person name="Shimoshige H."/>
            <person name="Kobayashi H."/>
            <person name="Maekawa T."/>
        </authorList>
    </citation>
    <scope>NUCLEOTIDE SEQUENCE [LARGE SCALE GENOMIC DNA]</scope>
    <source>
        <strain evidence="1 2">SIID29052-01</strain>
    </source>
</reference>
<evidence type="ECO:0000313" key="2">
    <source>
        <dbReference type="Proteomes" id="UP000494245"/>
    </source>
</evidence>